<evidence type="ECO:0000313" key="5">
    <source>
        <dbReference type="Proteomes" id="UP000664332"/>
    </source>
</evidence>
<name>A0A939IUF3_9CORY</name>
<organism evidence="4 5">
    <name type="scientific">Corynebacterium mendelii</name>
    <dbReference type="NCBI Taxonomy" id="2765362"/>
    <lineage>
        <taxon>Bacteria</taxon>
        <taxon>Bacillati</taxon>
        <taxon>Actinomycetota</taxon>
        <taxon>Actinomycetes</taxon>
        <taxon>Mycobacteriales</taxon>
        <taxon>Corynebacteriaceae</taxon>
        <taxon>Corynebacterium</taxon>
    </lineage>
</organism>
<evidence type="ECO:0000256" key="2">
    <source>
        <dbReference type="PIRSR" id="PIRSR605754-1"/>
    </source>
</evidence>
<dbReference type="EMBL" id="JAFLEQ010000003">
    <property type="protein sequence ID" value="MBN9643131.1"/>
    <property type="molecule type" value="Genomic_DNA"/>
</dbReference>
<dbReference type="Proteomes" id="UP000664332">
    <property type="component" value="Unassembled WGS sequence"/>
</dbReference>
<dbReference type="InterPro" id="IPR005754">
    <property type="entry name" value="Sortase"/>
</dbReference>
<proteinExistence type="predicted"/>
<sequence length="331" mass="36856">MTQTTVEMPSGIHRLRKAGHPLVGPVLVVLIGLSIFLYPAVATQWNNIKQMRVAAEYSKLEEAVAPEVINQALEDARYYNAHHTNGPILDPWLARVTPDNTEYHTYLEQLNQQPAMGRVIIPSQRIDLPIYHGTTPEALQRGAGHLFGSDLPVGGDSTRTVITGHSGLANATLFDNLKGVHAGDPIYIVAAGQKLKYVIDQLQVVLPTEPGNLRPVPGEDLLTLITCTPYGINTHRLLVTAHRVPLDEVKEQAAFETRGPAVQWWMWWVLAAGILVIIALVWWVVSMLRTYKKREQLRIPVEDLIPVTDFGIDLSAGPRTRRSAPDRKEHR</sequence>
<dbReference type="InterPro" id="IPR023365">
    <property type="entry name" value="Sortase_dom-sf"/>
</dbReference>
<keyword evidence="5" id="KW-1185">Reference proteome</keyword>
<feature type="transmembrane region" description="Helical" evidence="3">
    <location>
        <begin position="264"/>
        <end position="285"/>
    </location>
</feature>
<keyword evidence="3" id="KW-1133">Transmembrane helix</keyword>
<dbReference type="SUPFAM" id="SSF63817">
    <property type="entry name" value="Sortase"/>
    <property type="match status" value="1"/>
</dbReference>
<dbReference type="GO" id="GO:0016787">
    <property type="term" value="F:hydrolase activity"/>
    <property type="evidence" value="ECO:0007669"/>
    <property type="project" value="UniProtKB-KW"/>
</dbReference>
<protein>
    <submittedName>
        <fullName evidence="4">Class C sortase</fullName>
    </submittedName>
</protein>
<dbReference type="NCBIfam" id="TIGR01076">
    <property type="entry name" value="sortase_fam"/>
    <property type="match status" value="1"/>
</dbReference>
<feature type="transmembrane region" description="Helical" evidence="3">
    <location>
        <begin position="21"/>
        <end position="41"/>
    </location>
</feature>
<gene>
    <name evidence="4" type="ORF">JZY06_00575</name>
</gene>
<dbReference type="CDD" id="cd05827">
    <property type="entry name" value="Sortase_C"/>
    <property type="match status" value="1"/>
</dbReference>
<evidence type="ECO:0000313" key="4">
    <source>
        <dbReference type="EMBL" id="MBN9643131.1"/>
    </source>
</evidence>
<keyword evidence="3" id="KW-0472">Membrane</keyword>
<evidence type="ECO:0000256" key="1">
    <source>
        <dbReference type="ARBA" id="ARBA00022801"/>
    </source>
</evidence>
<keyword evidence="3" id="KW-0812">Transmembrane</keyword>
<dbReference type="Pfam" id="PF04203">
    <property type="entry name" value="Sortase"/>
    <property type="match status" value="1"/>
</dbReference>
<dbReference type="Gene3D" id="2.40.260.10">
    <property type="entry name" value="Sortase"/>
    <property type="match status" value="1"/>
</dbReference>
<comment type="caution">
    <text evidence="4">The sequence shown here is derived from an EMBL/GenBank/DDBJ whole genome shotgun (WGS) entry which is preliminary data.</text>
</comment>
<dbReference type="AlphaFoldDB" id="A0A939IUF3"/>
<dbReference type="InterPro" id="IPR042002">
    <property type="entry name" value="Sortase_C"/>
</dbReference>
<evidence type="ECO:0000256" key="3">
    <source>
        <dbReference type="SAM" id="Phobius"/>
    </source>
</evidence>
<dbReference type="RefSeq" id="WP_207117536.1">
    <property type="nucleotide sequence ID" value="NZ_JAFLEQ010000003.1"/>
</dbReference>
<keyword evidence="1" id="KW-0378">Hydrolase</keyword>
<reference evidence="4" key="1">
    <citation type="submission" date="2021-03" db="EMBL/GenBank/DDBJ databases">
        <authorList>
            <person name="Sun Q."/>
        </authorList>
    </citation>
    <scope>NUCLEOTIDE SEQUENCE</scope>
    <source>
        <strain evidence="4">CCM 8862</strain>
    </source>
</reference>
<feature type="active site" description="Acyl-thioester intermediate" evidence="2">
    <location>
        <position position="227"/>
    </location>
</feature>
<dbReference type="NCBIfam" id="NF033745">
    <property type="entry name" value="class_C_sortase"/>
    <property type="match status" value="1"/>
</dbReference>
<accession>A0A939IUF3</accession>
<feature type="active site" description="Proton donor/acceptor" evidence="2">
    <location>
        <position position="165"/>
    </location>
</feature>